<feature type="region of interest" description="Disordered" evidence="1">
    <location>
        <begin position="142"/>
        <end position="170"/>
    </location>
</feature>
<dbReference type="InterPro" id="IPR026268">
    <property type="entry name" value="RseC"/>
</dbReference>
<evidence type="ECO:0000256" key="1">
    <source>
        <dbReference type="SAM" id="MobiDB-lite"/>
    </source>
</evidence>
<organism evidence="3 4">
    <name type="scientific">candidate division WOR-3 bacterium</name>
    <dbReference type="NCBI Taxonomy" id="2052148"/>
    <lineage>
        <taxon>Bacteria</taxon>
        <taxon>Bacteria division WOR-3</taxon>
    </lineage>
</organism>
<dbReference type="Pfam" id="PF04246">
    <property type="entry name" value="RseC_MucC"/>
    <property type="match status" value="1"/>
</dbReference>
<keyword evidence="2" id="KW-0812">Transmembrane</keyword>
<keyword evidence="2" id="KW-1133">Transmembrane helix</keyword>
<sequence>MRETGKVVSSKNDRAEVEVAARGECQHCTAHGICNWTGTSTRKVLVMNKVGAGVGDMVELEMTEGTGAKTNLLVFGIPVLFMFAGVLIGGLVLRKDMWSGILSGVGLALGFGIVKAIDVSVNRTGNRLPVIVGMAEVRGQKAECRSQKKGESNESVDGGVAGSGPGDGVR</sequence>
<proteinExistence type="predicted"/>
<dbReference type="PIRSF" id="PIRSF004923">
    <property type="entry name" value="RseC"/>
    <property type="match status" value="1"/>
</dbReference>
<dbReference type="InterPro" id="IPR007359">
    <property type="entry name" value="SigmaE_reg_RseC_MucC"/>
</dbReference>
<comment type="caution">
    <text evidence="3">The sequence shown here is derived from an EMBL/GenBank/DDBJ whole genome shotgun (WGS) entry which is preliminary data.</text>
</comment>
<dbReference type="PANTHER" id="PTHR35867">
    <property type="entry name" value="PROTEIN RSEC"/>
    <property type="match status" value="1"/>
</dbReference>
<reference evidence="3" key="1">
    <citation type="submission" date="2019-03" db="EMBL/GenBank/DDBJ databases">
        <title>Lake Tanganyika Metagenome-Assembled Genomes (MAGs).</title>
        <authorList>
            <person name="Tran P."/>
        </authorList>
    </citation>
    <scope>NUCLEOTIDE SEQUENCE</scope>
    <source>
        <strain evidence="3">K_DeepCast_150m_m2_040</strain>
    </source>
</reference>
<feature type="transmembrane region" description="Helical" evidence="2">
    <location>
        <begin position="98"/>
        <end position="117"/>
    </location>
</feature>
<feature type="compositionally biased region" description="Basic and acidic residues" evidence="1">
    <location>
        <begin position="142"/>
        <end position="152"/>
    </location>
</feature>
<accession>A0A938BTG0</accession>
<keyword evidence="2" id="KW-0472">Membrane</keyword>
<feature type="compositionally biased region" description="Gly residues" evidence="1">
    <location>
        <begin position="159"/>
        <end position="170"/>
    </location>
</feature>
<protein>
    <submittedName>
        <fullName evidence="3">SoxR reducing system RseC family protein</fullName>
    </submittedName>
</protein>
<name>A0A938BTG0_UNCW3</name>
<dbReference type="AlphaFoldDB" id="A0A938BTG0"/>
<evidence type="ECO:0000313" key="3">
    <source>
        <dbReference type="EMBL" id="MBM3331814.1"/>
    </source>
</evidence>
<evidence type="ECO:0000313" key="4">
    <source>
        <dbReference type="Proteomes" id="UP000779900"/>
    </source>
</evidence>
<dbReference type="Proteomes" id="UP000779900">
    <property type="component" value="Unassembled WGS sequence"/>
</dbReference>
<evidence type="ECO:0000256" key="2">
    <source>
        <dbReference type="SAM" id="Phobius"/>
    </source>
</evidence>
<dbReference type="PANTHER" id="PTHR35867:SF1">
    <property type="entry name" value="PROTEIN RSEC"/>
    <property type="match status" value="1"/>
</dbReference>
<dbReference type="EMBL" id="VGIR01000045">
    <property type="protein sequence ID" value="MBM3331814.1"/>
    <property type="molecule type" value="Genomic_DNA"/>
</dbReference>
<gene>
    <name evidence="3" type="ORF">FJY68_08195</name>
</gene>
<feature type="transmembrane region" description="Helical" evidence="2">
    <location>
        <begin position="72"/>
        <end position="92"/>
    </location>
</feature>